<dbReference type="EC" id="3.4.19.12" evidence="2"/>
<dbReference type="GO" id="GO:0004843">
    <property type="term" value="F:cysteine-type deubiquitinase activity"/>
    <property type="evidence" value="ECO:0007669"/>
    <property type="project" value="UniProtKB-EC"/>
</dbReference>
<evidence type="ECO:0000313" key="7">
    <source>
        <dbReference type="Proteomes" id="UP000001646"/>
    </source>
</evidence>
<keyword evidence="3" id="KW-0833">Ubl conjugation pathway</keyword>
<evidence type="ECO:0000259" key="5">
    <source>
        <dbReference type="PROSITE" id="PS51283"/>
    </source>
</evidence>
<dbReference type="PROSITE" id="PS51283">
    <property type="entry name" value="DUSP"/>
    <property type="match status" value="1"/>
</dbReference>
<evidence type="ECO:0000256" key="1">
    <source>
        <dbReference type="ARBA" id="ARBA00000707"/>
    </source>
</evidence>
<dbReference type="Pfam" id="PF06337">
    <property type="entry name" value="DUSP"/>
    <property type="match status" value="1"/>
</dbReference>
<evidence type="ECO:0000256" key="2">
    <source>
        <dbReference type="ARBA" id="ARBA00012759"/>
    </source>
</evidence>
<keyword evidence="7" id="KW-1185">Reference proteome</keyword>
<dbReference type="GeneTree" id="ENSGT00940000156645"/>
<organism evidence="6 7">
    <name type="scientific">Anolis carolinensis</name>
    <name type="common">Green anole</name>
    <name type="synonym">American chameleon</name>
    <dbReference type="NCBI Taxonomy" id="28377"/>
    <lineage>
        <taxon>Eukaryota</taxon>
        <taxon>Metazoa</taxon>
        <taxon>Chordata</taxon>
        <taxon>Craniata</taxon>
        <taxon>Vertebrata</taxon>
        <taxon>Euteleostomi</taxon>
        <taxon>Lepidosauria</taxon>
        <taxon>Squamata</taxon>
        <taxon>Bifurcata</taxon>
        <taxon>Unidentata</taxon>
        <taxon>Episquamata</taxon>
        <taxon>Toxicofera</taxon>
        <taxon>Iguania</taxon>
        <taxon>Dactyloidae</taxon>
        <taxon>Anolis</taxon>
    </lineage>
</organism>
<protein>
    <recommendedName>
        <fullName evidence="2">ubiquitinyl hydrolase 1</fullName>
        <ecNumber evidence="2">3.4.19.12</ecNumber>
    </recommendedName>
</protein>
<sequence length="250" mass="28864">MGEGSHLKVGYHSNRGGEDVEMQRIALAPLLKMPLCPGDSWCLIDYKWFKKWQRYVGFESWDLYYAGKPDYYPGPIDNAKLFEDSETQTLKKYRMDKVDYEVIPIEAWNKLVNWYGCTEGQRPIERKVVEYGKYFKYCRVEMYPSEVKLSQNSDSTDHISSQFKQAEDSAKDGGIVNLQNKLSESQLETHCVAELGDLFRVIYRVCGLGKLIPVDPGGSSFSVIWKKKYFESLTTSYLFVTIKLSAFNKL</sequence>
<dbReference type="STRING" id="28377.ENSACAP00000018807"/>
<keyword evidence="4" id="KW-0378">Hydrolase</keyword>
<reference evidence="6" key="3">
    <citation type="submission" date="2025-09" db="UniProtKB">
        <authorList>
            <consortium name="Ensembl"/>
        </authorList>
    </citation>
    <scope>IDENTIFICATION</scope>
</reference>
<dbReference type="Proteomes" id="UP000001646">
    <property type="component" value="Chromosome 1"/>
</dbReference>
<evidence type="ECO:0000313" key="6">
    <source>
        <dbReference type="Ensembl" id="ENSACAP00000018807.2"/>
    </source>
</evidence>
<dbReference type="HOGENOM" id="CLU_077155_0_0_1"/>
<accession>G1KVT8</accession>
<reference evidence="6" key="2">
    <citation type="submission" date="2025-08" db="UniProtKB">
        <authorList>
            <consortium name="Ensembl"/>
        </authorList>
    </citation>
    <scope>IDENTIFICATION</scope>
</reference>
<keyword evidence="4" id="KW-0645">Protease</keyword>
<reference evidence="6 7" key="1">
    <citation type="submission" date="2009-12" db="EMBL/GenBank/DDBJ databases">
        <title>The Genome Sequence of Anolis carolinensis (Green Anole Lizard).</title>
        <authorList>
            <consortium name="The Genome Sequencing Platform"/>
            <person name="Di Palma F."/>
            <person name="Alfoldi J."/>
            <person name="Heiman D."/>
            <person name="Young S."/>
            <person name="Grabherr M."/>
            <person name="Johnson J."/>
            <person name="Lander E.S."/>
            <person name="Lindblad-Toh K."/>
        </authorList>
    </citation>
    <scope>NUCLEOTIDE SEQUENCE [LARGE SCALE GENOMIC DNA]</scope>
    <source>
        <strain evidence="6 7">JBL SC #1</strain>
    </source>
</reference>
<dbReference type="InterPro" id="IPR006615">
    <property type="entry name" value="Pept_C19_DUSP"/>
</dbReference>
<name>G1KVT8_ANOCA</name>
<proteinExistence type="predicted"/>
<keyword evidence="4" id="KW-0788">Thiol protease</keyword>
<dbReference type="SUPFAM" id="SSF143791">
    <property type="entry name" value="DUSP-like"/>
    <property type="match status" value="1"/>
</dbReference>
<dbReference type="FunFam" id="3.30.2230.10:FF:000003">
    <property type="entry name" value="ubiquitin carboxyl-terminal hydrolase 15 isoform X1"/>
    <property type="match status" value="1"/>
</dbReference>
<dbReference type="Gene3D" id="3.30.2230.10">
    <property type="entry name" value="DUSP-like"/>
    <property type="match status" value="1"/>
</dbReference>
<evidence type="ECO:0000256" key="4">
    <source>
        <dbReference type="ARBA" id="ARBA00022807"/>
    </source>
</evidence>
<evidence type="ECO:0000256" key="3">
    <source>
        <dbReference type="ARBA" id="ARBA00022786"/>
    </source>
</evidence>
<comment type="catalytic activity">
    <reaction evidence="1">
        <text>Thiol-dependent hydrolysis of ester, thioester, amide, peptide and isopeptide bonds formed by the C-terminal Gly of ubiquitin (a 76-residue protein attached to proteins as an intracellular targeting signal).</text>
        <dbReference type="EC" id="3.4.19.12"/>
    </reaction>
</comment>
<dbReference type="InParanoid" id="G1KVT8"/>
<dbReference type="AlphaFoldDB" id="G1KVT8"/>
<feature type="domain" description="DUSP" evidence="5">
    <location>
        <begin position="18"/>
        <end position="129"/>
    </location>
</feature>
<dbReference type="eggNOG" id="KOG1870">
    <property type="taxonomic scope" value="Eukaryota"/>
</dbReference>
<dbReference type="SMART" id="SM00695">
    <property type="entry name" value="DUSP"/>
    <property type="match status" value="1"/>
</dbReference>
<dbReference type="InterPro" id="IPR035927">
    <property type="entry name" value="DUSP-like_sf"/>
</dbReference>
<dbReference type="Ensembl" id="ENSACAT00000028979.2">
    <property type="protein sequence ID" value="ENSACAP00000018807.2"/>
    <property type="gene ID" value="ENSACAG00000024063.2"/>
</dbReference>